<dbReference type="Proteomes" id="UP001611548">
    <property type="component" value="Unassembled WGS sequence"/>
</dbReference>
<evidence type="ECO:0000256" key="5">
    <source>
        <dbReference type="ARBA" id="ARBA00024937"/>
    </source>
</evidence>
<feature type="domain" description="HTH deoR-type" evidence="6">
    <location>
        <begin position="18"/>
        <end position="73"/>
    </location>
</feature>
<proteinExistence type="predicted"/>
<dbReference type="PROSITE" id="PS51000">
    <property type="entry name" value="HTH_DEOR_2"/>
    <property type="match status" value="1"/>
</dbReference>
<evidence type="ECO:0000256" key="4">
    <source>
        <dbReference type="ARBA" id="ARBA00023163"/>
    </source>
</evidence>
<dbReference type="InterPro" id="IPR037171">
    <property type="entry name" value="NagB/RpiA_transferase-like"/>
</dbReference>
<dbReference type="Pfam" id="PF08220">
    <property type="entry name" value="HTH_DeoR"/>
    <property type="match status" value="1"/>
</dbReference>
<evidence type="ECO:0000313" key="8">
    <source>
        <dbReference type="Proteomes" id="UP001611548"/>
    </source>
</evidence>
<reference evidence="7 8" key="1">
    <citation type="submission" date="2024-10" db="EMBL/GenBank/DDBJ databases">
        <title>The Natural Products Discovery Center: Release of the First 8490 Sequenced Strains for Exploring Actinobacteria Biosynthetic Diversity.</title>
        <authorList>
            <person name="Kalkreuter E."/>
            <person name="Kautsar S.A."/>
            <person name="Yang D."/>
            <person name="Bader C.D."/>
            <person name="Teijaro C.N."/>
            <person name="Fluegel L."/>
            <person name="Davis C.M."/>
            <person name="Simpson J.R."/>
            <person name="Lauterbach L."/>
            <person name="Steele A.D."/>
            <person name="Gui C."/>
            <person name="Meng S."/>
            <person name="Li G."/>
            <person name="Viehrig K."/>
            <person name="Ye F."/>
            <person name="Su P."/>
            <person name="Kiefer A.F."/>
            <person name="Nichols A."/>
            <person name="Cepeda A.J."/>
            <person name="Yan W."/>
            <person name="Fan B."/>
            <person name="Jiang Y."/>
            <person name="Adhikari A."/>
            <person name="Zheng C.-J."/>
            <person name="Schuster L."/>
            <person name="Cowan T.M."/>
            <person name="Smanski M.J."/>
            <person name="Chevrette M.G."/>
            <person name="De Carvalho L.P.S."/>
            <person name="Shen B."/>
        </authorList>
    </citation>
    <scope>NUCLEOTIDE SEQUENCE [LARGE SCALE GENOMIC DNA]</scope>
    <source>
        <strain evidence="7 8">NPDC020327</strain>
    </source>
</reference>
<evidence type="ECO:0000259" key="6">
    <source>
        <dbReference type="PROSITE" id="PS51000"/>
    </source>
</evidence>
<dbReference type="InterPro" id="IPR014036">
    <property type="entry name" value="DeoR-like_C"/>
</dbReference>
<dbReference type="EMBL" id="JBIRWE010000009">
    <property type="protein sequence ID" value="MFI1966465.1"/>
    <property type="molecule type" value="Genomic_DNA"/>
</dbReference>
<comment type="function">
    <text evidence="5">Repressor of the lactose catabolism operon. Galactose-6-phosphate is the inducer.</text>
</comment>
<dbReference type="InterPro" id="IPR036390">
    <property type="entry name" value="WH_DNA-bd_sf"/>
</dbReference>
<dbReference type="RefSeq" id="WP_055471465.1">
    <property type="nucleotide sequence ID" value="NZ_JBIRWE010000009.1"/>
</dbReference>
<dbReference type="InterPro" id="IPR001034">
    <property type="entry name" value="DeoR_HTH"/>
</dbReference>
<dbReference type="InterPro" id="IPR036388">
    <property type="entry name" value="WH-like_DNA-bd_sf"/>
</dbReference>
<gene>
    <name evidence="7" type="ORF">ACH429_20540</name>
</gene>
<dbReference type="PANTHER" id="PTHR30363:SF4">
    <property type="entry name" value="GLYCEROL-3-PHOSPHATE REGULON REPRESSOR"/>
    <property type="match status" value="1"/>
</dbReference>
<organism evidence="7 8">
    <name type="scientific">Streptomyces pathocidini</name>
    <dbReference type="NCBI Taxonomy" id="1650571"/>
    <lineage>
        <taxon>Bacteria</taxon>
        <taxon>Bacillati</taxon>
        <taxon>Actinomycetota</taxon>
        <taxon>Actinomycetes</taxon>
        <taxon>Kitasatosporales</taxon>
        <taxon>Streptomycetaceae</taxon>
        <taxon>Streptomyces</taxon>
    </lineage>
</organism>
<keyword evidence="3" id="KW-0805">Transcription regulation</keyword>
<dbReference type="PANTHER" id="PTHR30363">
    <property type="entry name" value="HTH-TYPE TRANSCRIPTIONAL REGULATOR SRLR-RELATED"/>
    <property type="match status" value="1"/>
</dbReference>
<keyword evidence="8" id="KW-1185">Reference proteome</keyword>
<evidence type="ECO:0000256" key="2">
    <source>
        <dbReference type="ARBA" id="ARBA00022491"/>
    </source>
</evidence>
<dbReference type="SMART" id="SM00420">
    <property type="entry name" value="HTH_DEOR"/>
    <property type="match status" value="1"/>
</dbReference>
<evidence type="ECO:0000256" key="1">
    <source>
        <dbReference type="ARBA" id="ARBA00021390"/>
    </source>
</evidence>
<protein>
    <recommendedName>
        <fullName evidence="1">Lactose phosphotransferase system repressor</fullName>
    </recommendedName>
</protein>
<keyword evidence="7" id="KW-0238">DNA-binding</keyword>
<dbReference type="Pfam" id="PF00455">
    <property type="entry name" value="DeoRC"/>
    <property type="match status" value="1"/>
</dbReference>
<evidence type="ECO:0000256" key="3">
    <source>
        <dbReference type="ARBA" id="ARBA00023015"/>
    </source>
</evidence>
<name>A0ABW7UXD3_9ACTN</name>
<dbReference type="Gene3D" id="3.40.50.1360">
    <property type="match status" value="1"/>
</dbReference>
<evidence type="ECO:0000313" key="7">
    <source>
        <dbReference type="EMBL" id="MFI1966465.1"/>
    </source>
</evidence>
<dbReference type="PRINTS" id="PR00037">
    <property type="entry name" value="HTHLACR"/>
</dbReference>
<dbReference type="Gene3D" id="1.10.10.10">
    <property type="entry name" value="Winged helix-like DNA-binding domain superfamily/Winged helix DNA-binding domain"/>
    <property type="match status" value="1"/>
</dbReference>
<dbReference type="SUPFAM" id="SSF46785">
    <property type="entry name" value="Winged helix' DNA-binding domain"/>
    <property type="match status" value="1"/>
</dbReference>
<dbReference type="SMART" id="SM01134">
    <property type="entry name" value="DeoRC"/>
    <property type="match status" value="1"/>
</dbReference>
<sequence length="283" mass="30555">MSTADRPRTPRTPRPLRSRERREEIIHLAEDAGPAGVDELARHFGVTPSTIRRDLTHLSADGRLARTYGGAIAVPRGRAEPSLRQRDGQAYEAKRAIARWAAGRIGAGQSLLLDAGTTVALVARMLPTGAGLTVTTASLPVLGHVQAREDLTTRCLGGRLRPLSDAFVGPLTEAALERLSFDLAFLGADGVTNDGALCEAESEQTRLKELMARRSRRVYVLVHAAKLGHRPFHAWARLEGPWTLVTDDGAPPETVEEFRRAGRDVVVVPGAEPNPNPHSTKGS</sequence>
<dbReference type="SUPFAM" id="SSF100950">
    <property type="entry name" value="NagB/RpiA/CoA transferase-like"/>
    <property type="match status" value="1"/>
</dbReference>
<dbReference type="GO" id="GO:0003677">
    <property type="term" value="F:DNA binding"/>
    <property type="evidence" value="ECO:0007669"/>
    <property type="project" value="UniProtKB-KW"/>
</dbReference>
<comment type="caution">
    <text evidence="7">The sequence shown here is derived from an EMBL/GenBank/DDBJ whole genome shotgun (WGS) entry which is preliminary data.</text>
</comment>
<keyword evidence="4" id="KW-0804">Transcription</keyword>
<keyword evidence="2" id="KW-0678">Repressor</keyword>
<dbReference type="InterPro" id="IPR050313">
    <property type="entry name" value="Carb_Metab_HTH_regulators"/>
</dbReference>
<accession>A0ABW7UXD3</accession>